<dbReference type="InterPro" id="IPR015683">
    <property type="entry name" value="Ionotropic_Glu_rcpt"/>
</dbReference>
<keyword evidence="6 11" id="KW-0472">Membrane</keyword>
<evidence type="ECO:0000313" key="14">
    <source>
        <dbReference type="Proteomes" id="UP000326396"/>
    </source>
</evidence>
<feature type="transmembrane region" description="Helical" evidence="11">
    <location>
        <begin position="513"/>
        <end position="535"/>
    </location>
</feature>
<feature type="transmembrane region" description="Helical" evidence="11">
    <location>
        <begin position="317"/>
        <end position="334"/>
    </location>
</feature>
<comment type="subcellular location">
    <subcellularLocation>
        <location evidence="1">Membrane</location>
        <topology evidence="1">Multi-pass membrane protein</topology>
    </subcellularLocation>
</comment>
<evidence type="ECO:0000256" key="9">
    <source>
        <dbReference type="ARBA" id="ARBA00023286"/>
    </source>
</evidence>
<dbReference type="GO" id="GO:0015276">
    <property type="term" value="F:ligand-gated monoatomic ion channel activity"/>
    <property type="evidence" value="ECO:0007669"/>
    <property type="project" value="InterPro"/>
</dbReference>
<reference evidence="13 14" key="1">
    <citation type="submission" date="2019-05" db="EMBL/GenBank/DDBJ databases">
        <title>Mikania micrantha, genome provides insights into the molecular mechanism of rapid growth.</title>
        <authorList>
            <person name="Liu B."/>
        </authorList>
    </citation>
    <scope>NUCLEOTIDE SEQUENCE [LARGE SCALE GENOMIC DNA]</scope>
    <source>
        <strain evidence="13">NLD-2019</strain>
        <tissue evidence="13">Leaf</tissue>
    </source>
</reference>
<keyword evidence="5" id="KW-0406">Ion transport</keyword>
<evidence type="ECO:0000256" key="1">
    <source>
        <dbReference type="ARBA" id="ARBA00004141"/>
    </source>
</evidence>
<dbReference type="SMART" id="SM00079">
    <property type="entry name" value="PBPe"/>
    <property type="match status" value="1"/>
</dbReference>
<evidence type="ECO:0000313" key="13">
    <source>
        <dbReference type="EMBL" id="KAD4888245.1"/>
    </source>
</evidence>
<keyword evidence="9" id="KW-1071">Ligand-gated ion channel</keyword>
<keyword evidence="14" id="KW-1185">Reference proteome</keyword>
<comment type="caution">
    <text evidence="13">The sequence shown here is derived from an EMBL/GenBank/DDBJ whole genome shotgun (WGS) entry which is preliminary data.</text>
</comment>
<gene>
    <name evidence="13" type="ORF">E3N88_20318</name>
</gene>
<name>A0A5N6NJ95_9ASTR</name>
<evidence type="ECO:0000256" key="3">
    <source>
        <dbReference type="ARBA" id="ARBA00022692"/>
    </source>
</evidence>
<protein>
    <recommendedName>
        <fullName evidence="12">Ionotropic glutamate receptor C-terminal domain-containing protein</fullName>
    </recommendedName>
</protein>
<dbReference type="Proteomes" id="UP000326396">
    <property type="component" value="Linkage Group LG19"/>
</dbReference>
<keyword evidence="8" id="KW-0325">Glycoprotein</keyword>
<dbReference type="OrthoDB" id="5984008at2759"/>
<evidence type="ECO:0000256" key="8">
    <source>
        <dbReference type="ARBA" id="ARBA00023180"/>
    </source>
</evidence>
<feature type="transmembrane region" description="Helical" evidence="11">
    <location>
        <begin position="346"/>
        <end position="364"/>
    </location>
</feature>
<feature type="transmembrane region" description="Helical" evidence="11">
    <location>
        <begin position="542"/>
        <end position="565"/>
    </location>
</feature>
<dbReference type="SUPFAM" id="SSF53822">
    <property type="entry name" value="Periplasmic binding protein-like I"/>
    <property type="match status" value="1"/>
</dbReference>
<dbReference type="InterPro" id="IPR001320">
    <property type="entry name" value="Iontro_rcpt_C"/>
</dbReference>
<feature type="domain" description="Ionotropic glutamate receptor C-terminal" evidence="12">
    <location>
        <begin position="167"/>
        <end position="495"/>
    </location>
</feature>
<keyword evidence="10" id="KW-0407">Ion channel</keyword>
<dbReference type="InterPro" id="IPR028082">
    <property type="entry name" value="Peripla_BP_I"/>
</dbReference>
<evidence type="ECO:0000256" key="5">
    <source>
        <dbReference type="ARBA" id="ARBA00023065"/>
    </source>
</evidence>
<accession>A0A5N6NJ95</accession>
<keyword evidence="4 11" id="KW-1133">Transmembrane helix</keyword>
<dbReference type="Gene3D" id="3.40.50.2300">
    <property type="match status" value="1"/>
</dbReference>
<dbReference type="PANTHER" id="PTHR18966">
    <property type="entry name" value="IONOTROPIC GLUTAMATE RECEPTOR"/>
    <property type="match status" value="1"/>
</dbReference>
<dbReference type="Gene3D" id="3.40.190.10">
    <property type="entry name" value="Periplasmic binding protein-like II"/>
    <property type="match status" value="3"/>
</dbReference>
<evidence type="ECO:0000256" key="7">
    <source>
        <dbReference type="ARBA" id="ARBA00023170"/>
    </source>
</evidence>
<dbReference type="InterPro" id="IPR001638">
    <property type="entry name" value="Solute-binding_3/MltF_N"/>
</dbReference>
<keyword evidence="2" id="KW-0813">Transport</keyword>
<evidence type="ECO:0000256" key="11">
    <source>
        <dbReference type="SAM" id="Phobius"/>
    </source>
</evidence>
<keyword evidence="7" id="KW-0675">Receptor</keyword>
<proteinExistence type="predicted"/>
<evidence type="ECO:0000256" key="2">
    <source>
        <dbReference type="ARBA" id="ARBA00022448"/>
    </source>
</evidence>
<dbReference type="GO" id="GO:0016020">
    <property type="term" value="C:membrane"/>
    <property type="evidence" value="ECO:0007669"/>
    <property type="project" value="UniProtKB-SubCell"/>
</dbReference>
<evidence type="ECO:0000259" key="12">
    <source>
        <dbReference type="SMART" id="SM00079"/>
    </source>
</evidence>
<dbReference type="InterPro" id="IPR001828">
    <property type="entry name" value="ANF_lig-bd_rcpt"/>
</dbReference>
<feature type="transmembrane region" description="Helical" evidence="11">
    <location>
        <begin position="286"/>
        <end position="305"/>
    </location>
</feature>
<evidence type="ECO:0000256" key="6">
    <source>
        <dbReference type="ARBA" id="ARBA00023136"/>
    </source>
</evidence>
<dbReference type="AlphaFoldDB" id="A0A5N6NJ95"/>
<dbReference type="CDD" id="cd13686">
    <property type="entry name" value="GluR_Plant"/>
    <property type="match status" value="1"/>
</dbReference>
<dbReference type="SUPFAM" id="SSF53850">
    <property type="entry name" value="Periplasmic binding protein-like II"/>
    <property type="match status" value="1"/>
</dbReference>
<dbReference type="Pfam" id="PF01094">
    <property type="entry name" value="ANF_receptor"/>
    <property type="match status" value="1"/>
</dbReference>
<dbReference type="EMBL" id="SZYD01000011">
    <property type="protein sequence ID" value="KAD4888245.1"/>
    <property type="molecule type" value="Genomic_DNA"/>
</dbReference>
<dbReference type="Pfam" id="PF00497">
    <property type="entry name" value="SBP_bac_3"/>
    <property type="match status" value="1"/>
</dbReference>
<sequence length="587" mass="66189">MHSTDFQVIDSLQGALGFRSYIPMSSKMHNLTRRWHDEFSREPPMQAIWAYDTTWALAESVERAEVPQNGSMLLSEILKTKFHGASGKFSLSGNKMVSNGYEIINAIDYGERKVGYWTLSNGLKRAHLPFNGIVPHSNEIEDVVWPGGSTMAPKGWISQTKVGKTLKIGVRTGLTFKNFVDTYYDARKNRTTADGFSVDVFNACIHALPYEVSYEFIPFATGSYDYLINKVYNQELDGVLGDTTILASRSQYVDFTATYTDVGTAMLIKNKEKNYWKFLKPLNVDLWLTYFVFGIVAIIPLWAIYTVNQQQHESTPSQQIGTIASLILLAVFLAQRERLQRNLANILMFVWLAVVILLFKQSYIATQTSMSSVEQVELASKQGIVGFHGGSFFSNLKLTDNMLKPYQSYQDYADALSKGGNHGGADAIIDEVPYIKMFLKMYPHEYTMVLSKPVTSGFGFIFAKGSPLITDISREIAKLREDGTLTNLENKWFGKDISLSSSTMLETPNLYRFWGLFIVIGVSLALALTVLALYLVHAKMELGTVISFLLGQYLVATFTDLWSIISFPARQSLLATVRNLWYRRIIR</sequence>
<evidence type="ECO:0000256" key="10">
    <source>
        <dbReference type="ARBA" id="ARBA00023303"/>
    </source>
</evidence>
<organism evidence="13 14">
    <name type="scientific">Mikania micrantha</name>
    <name type="common">bitter vine</name>
    <dbReference type="NCBI Taxonomy" id="192012"/>
    <lineage>
        <taxon>Eukaryota</taxon>
        <taxon>Viridiplantae</taxon>
        <taxon>Streptophyta</taxon>
        <taxon>Embryophyta</taxon>
        <taxon>Tracheophyta</taxon>
        <taxon>Spermatophyta</taxon>
        <taxon>Magnoliopsida</taxon>
        <taxon>eudicotyledons</taxon>
        <taxon>Gunneridae</taxon>
        <taxon>Pentapetalae</taxon>
        <taxon>asterids</taxon>
        <taxon>campanulids</taxon>
        <taxon>Asterales</taxon>
        <taxon>Asteraceae</taxon>
        <taxon>Asteroideae</taxon>
        <taxon>Heliantheae alliance</taxon>
        <taxon>Eupatorieae</taxon>
        <taxon>Mikania</taxon>
    </lineage>
</organism>
<keyword evidence="3 11" id="KW-0812">Transmembrane</keyword>
<evidence type="ECO:0000256" key="4">
    <source>
        <dbReference type="ARBA" id="ARBA00022989"/>
    </source>
</evidence>